<feature type="domain" description="FHA" evidence="7">
    <location>
        <begin position="93"/>
        <end position="137"/>
    </location>
</feature>
<dbReference type="Gene3D" id="1.10.510.10">
    <property type="entry name" value="Transferase(Phosphotransferase) domain 1"/>
    <property type="match status" value="1"/>
</dbReference>
<gene>
    <name evidence="9" type="ORF">FH972_024067</name>
</gene>
<feature type="compositionally biased region" description="Polar residues" evidence="6">
    <location>
        <begin position="719"/>
        <end position="732"/>
    </location>
</feature>
<dbReference type="GO" id="GO:0005524">
    <property type="term" value="F:ATP binding"/>
    <property type="evidence" value="ECO:0007669"/>
    <property type="project" value="UniProtKB-UniRule"/>
</dbReference>
<evidence type="ECO:0000256" key="1">
    <source>
        <dbReference type="ARBA" id="ARBA00022679"/>
    </source>
</evidence>
<dbReference type="EMBL" id="VIBQ01000016">
    <property type="protein sequence ID" value="KAB8356484.1"/>
    <property type="molecule type" value="Genomic_DNA"/>
</dbReference>
<feature type="compositionally biased region" description="Basic and acidic residues" evidence="6">
    <location>
        <begin position="708"/>
        <end position="718"/>
    </location>
</feature>
<sequence length="786" mass="87901">MDDPDVIAYLFAADGVSENRALDVIYMAENEQHFLPSQQRPVDTDPASQEEDLDRWDREATEPPEKRARDAFPHHGPCLVFRFSKPPKTRKGVVGGRSPKADIVMPKLKSISRCHFALTFDDRNRLVVRDLGSGMGTCMLYGSVSEHAEPGFNVDFSAEGPALLDGRPPIIKILDDLQFKLVVPRHDITSHTYLANVKRFREGSAETEDLFTGMELLSRARTELPTPAAGGIVADAKVPGQIMWTKEIGRGAFAVVYYAWDAQTREEYALKKPLPEDPRSANRILFGMMEKKPRFSVKMWRREAEILKGLRHVRRLSLVLSFEILTLADFFFFLFPNTAQYCSAQALHRLLTTTSPLRSPELYFEYVPKGSLLDFVGKATIFRQEQATFQILSALAYLHGQLPEPIVHRDVKPENVLVQAWAPHSIHLKLTDFGLSNEGKLLQTFCGTPWYLAPEGYTKQTNRKYGPLVDIWSLGVLVFVLVGGEMPEYLPQYNTNSMAWAWAIVGSTRTFMRRCPDNDLLAFAIEYMLIPNQAFRRDVWACLDGALRLKSVAEAECSGSPDVSGSLTDSDGLDDGDESEPSTPKALQSVDQHHFANSNASTIRALIYSLGERGDEAVDALIGMAPSSSSSFERPVVVTPGAEYGDGSDSAPMPAGSMIEGDLWSWPALEEGGVGEDKKYEAEEEEEREEESGCVEQAEGEKSQPSFEARRHLLRERTATFTVSTETQSASQYKRRFWDDDGDDDDDDNDNEKNEAKDEELVVYGVDGADIFGQAGAVRRYKKARW</sequence>
<feature type="compositionally biased region" description="Basic and acidic residues" evidence="6">
    <location>
        <begin position="55"/>
        <end position="71"/>
    </location>
</feature>
<dbReference type="AlphaFoldDB" id="A0A5N6KWY7"/>
<proteinExistence type="predicted"/>
<dbReference type="InterPro" id="IPR008271">
    <property type="entry name" value="Ser/Thr_kinase_AS"/>
</dbReference>
<keyword evidence="10" id="KW-1185">Reference proteome</keyword>
<dbReference type="InterPro" id="IPR000253">
    <property type="entry name" value="FHA_dom"/>
</dbReference>
<feature type="domain" description="Protein kinase" evidence="8">
    <location>
        <begin position="242"/>
        <end position="549"/>
    </location>
</feature>
<accession>A0A5N6KWY7</accession>
<keyword evidence="2 5" id="KW-0547">Nucleotide-binding</keyword>
<evidence type="ECO:0000256" key="6">
    <source>
        <dbReference type="SAM" id="MobiDB-lite"/>
    </source>
</evidence>
<dbReference type="PROSITE" id="PS00107">
    <property type="entry name" value="PROTEIN_KINASE_ATP"/>
    <property type="match status" value="1"/>
</dbReference>
<keyword evidence="1" id="KW-0808">Transferase</keyword>
<evidence type="ECO:0008006" key="11">
    <source>
        <dbReference type="Google" id="ProtNLM"/>
    </source>
</evidence>
<evidence type="ECO:0000313" key="9">
    <source>
        <dbReference type="EMBL" id="KAB8356484.1"/>
    </source>
</evidence>
<dbReference type="Pfam" id="PF00498">
    <property type="entry name" value="FHA"/>
    <property type="match status" value="1"/>
</dbReference>
<evidence type="ECO:0000259" key="8">
    <source>
        <dbReference type="PROSITE" id="PS50011"/>
    </source>
</evidence>
<keyword evidence="4 5" id="KW-0067">ATP-binding</keyword>
<dbReference type="CDD" id="cd00060">
    <property type="entry name" value="FHA"/>
    <property type="match status" value="1"/>
</dbReference>
<feature type="region of interest" description="Disordered" evidence="6">
    <location>
        <begin position="33"/>
        <end position="71"/>
    </location>
</feature>
<dbReference type="PROSITE" id="PS50006">
    <property type="entry name" value="FHA_DOMAIN"/>
    <property type="match status" value="1"/>
</dbReference>
<dbReference type="SUPFAM" id="SSF56112">
    <property type="entry name" value="Protein kinase-like (PK-like)"/>
    <property type="match status" value="1"/>
</dbReference>
<comment type="caution">
    <text evidence="9">The sequence shown here is derived from an EMBL/GenBank/DDBJ whole genome shotgun (WGS) entry which is preliminary data.</text>
</comment>
<dbReference type="OrthoDB" id="10252171at2759"/>
<dbReference type="InterPro" id="IPR008984">
    <property type="entry name" value="SMAD_FHA_dom_sf"/>
</dbReference>
<dbReference type="GO" id="GO:0004672">
    <property type="term" value="F:protein kinase activity"/>
    <property type="evidence" value="ECO:0007669"/>
    <property type="project" value="InterPro"/>
</dbReference>
<feature type="region of interest" description="Disordered" evidence="6">
    <location>
        <begin position="557"/>
        <end position="593"/>
    </location>
</feature>
<feature type="compositionally biased region" description="Basic and acidic residues" evidence="6">
    <location>
        <begin position="751"/>
        <end position="760"/>
    </location>
</feature>
<evidence type="ECO:0000256" key="3">
    <source>
        <dbReference type="ARBA" id="ARBA00022777"/>
    </source>
</evidence>
<protein>
    <recommendedName>
        <fullName evidence="11">Protein kinase domain-containing protein</fullName>
    </recommendedName>
</protein>
<evidence type="ECO:0000313" key="10">
    <source>
        <dbReference type="Proteomes" id="UP000327013"/>
    </source>
</evidence>
<dbReference type="PROSITE" id="PS50011">
    <property type="entry name" value="PROTEIN_KINASE_DOM"/>
    <property type="match status" value="1"/>
</dbReference>
<dbReference type="Proteomes" id="UP000327013">
    <property type="component" value="Unassembled WGS sequence"/>
</dbReference>
<feature type="compositionally biased region" description="Acidic residues" evidence="6">
    <location>
        <begin position="740"/>
        <end position="750"/>
    </location>
</feature>
<dbReference type="SMART" id="SM00240">
    <property type="entry name" value="FHA"/>
    <property type="match status" value="1"/>
</dbReference>
<dbReference type="Pfam" id="PF00069">
    <property type="entry name" value="Pkinase"/>
    <property type="match status" value="1"/>
</dbReference>
<reference evidence="9 10" key="1">
    <citation type="submission" date="2019-06" db="EMBL/GenBank/DDBJ databases">
        <title>A chromosomal-level reference genome of Carpinus fangiana (Coryloideae, Betulaceae).</title>
        <authorList>
            <person name="Yang X."/>
            <person name="Wang Z."/>
            <person name="Zhang L."/>
            <person name="Hao G."/>
            <person name="Liu J."/>
            <person name="Yang Y."/>
        </authorList>
    </citation>
    <scope>NUCLEOTIDE SEQUENCE [LARGE SCALE GENOMIC DNA]</scope>
    <source>
        <strain evidence="9">Cfa_2016G</strain>
        <tissue evidence="9">Leaf</tissue>
    </source>
</reference>
<evidence type="ECO:0000259" key="7">
    <source>
        <dbReference type="PROSITE" id="PS50006"/>
    </source>
</evidence>
<feature type="compositionally biased region" description="Acidic residues" evidence="6">
    <location>
        <begin position="682"/>
        <end position="693"/>
    </location>
</feature>
<evidence type="ECO:0000256" key="2">
    <source>
        <dbReference type="ARBA" id="ARBA00022741"/>
    </source>
</evidence>
<dbReference type="SMART" id="SM00220">
    <property type="entry name" value="S_TKc"/>
    <property type="match status" value="1"/>
</dbReference>
<dbReference type="InterPro" id="IPR017441">
    <property type="entry name" value="Protein_kinase_ATP_BS"/>
</dbReference>
<dbReference type="SUPFAM" id="SSF49879">
    <property type="entry name" value="SMAD/FHA domain"/>
    <property type="match status" value="1"/>
</dbReference>
<name>A0A5N6KWY7_9ROSI</name>
<evidence type="ECO:0000256" key="5">
    <source>
        <dbReference type="PROSITE-ProRule" id="PRU10141"/>
    </source>
</evidence>
<evidence type="ECO:0000256" key="4">
    <source>
        <dbReference type="ARBA" id="ARBA00022840"/>
    </source>
</evidence>
<feature type="binding site" evidence="5">
    <location>
        <position position="271"/>
    </location>
    <ligand>
        <name>ATP</name>
        <dbReference type="ChEBI" id="CHEBI:30616"/>
    </ligand>
</feature>
<keyword evidence="3" id="KW-0418">Kinase</keyword>
<dbReference type="PANTHER" id="PTHR24347">
    <property type="entry name" value="SERINE/THREONINE-PROTEIN KINASE"/>
    <property type="match status" value="1"/>
</dbReference>
<dbReference type="InterPro" id="IPR011009">
    <property type="entry name" value="Kinase-like_dom_sf"/>
</dbReference>
<dbReference type="Gene3D" id="2.60.200.20">
    <property type="match status" value="1"/>
</dbReference>
<feature type="region of interest" description="Disordered" evidence="6">
    <location>
        <begin position="673"/>
        <end position="760"/>
    </location>
</feature>
<feature type="compositionally biased region" description="Acidic residues" evidence="6">
    <location>
        <begin position="571"/>
        <end position="580"/>
    </location>
</feature>
<organism evidence="9 10">
    <name type="scientific">Carpinus fangiana</name>
    <dbReference type="NCBI Taxonomy" id="176857"/>
    <lineage>
        <taxon>Eukaryota</taxon>
        <taxon>Viridiplantae</taxon>
        <taxon>Streptophyta</taxon>
        <taxon>Embryophyta</taxon>
        <taxon>Tracheophyta</taxon>
        <taxon>Spermatophyta</taxon>
        <taxon>Magnoliopsida</taxon>
        <taxon>eudicotyledons</taxon>
        <taxon>Gunneridae</taxon>
        <taxon>Pentapetalae</taxon>
        <taxon>rosids</taxon>
        <taxon>fabids</taxon>
        <taxon>Fagales</taxon>
        <taxon>Betulaceae</taxon>
        <taxon>Carpinus</taxon>
    </lineage>
</organism>
<dbReference type="InterPro" id="IPR000719">
    <property type="entry name" value="Prot_kinase_dom"/>
</dbReference>
<dbReference type="PROSITE" id="PS00108">
    <property type="entry name" value="PROTEIN_KINASE_ST"/>
    <property type="match status" value="1"/>
</dbReference>